<gene>
    <name evidence="1" type="ORF">DFR67_101529</name>
</gene>
<reference evidence="1 2" key="1">
    <citation type="submission" date="2018-06" db="EMBL/GenBank/DDBJ databases">
        <title>Genomic Encyclopedia of Type Strains, Phase IV (KMG-IV): sequencing the most valuable type-strain genomes for metagenomic binning, comparative biology and taxonomic classification.</title>
        <authorList>
            <person name="Goeker M."/>
        </authorList>
    </citation>
    <scope>NUCLEOTIDE SEQUENCE [LARGE SCALE GENOMIC DNA]</scope>
    <source>
        <strain evidence="1 2">DSM 45521</strain>
    </source>
</reference>
<comment type="caution">
    <text evidence="1">The sequence shown here is derived from an EMBL/GenBank/DDBJ whole genome shotgun (WGS) entry which is preliminary data.</text>
</comment>
<dbReference type="PANTHER" id="PTHR34129">
    <property type="entry name" value="BLR1139 PROTEIN"/>
    <property type="match status" value="1"/>
</dbReference>
<dbReference type="SUPFAM" id="SSF56399">
    <property type="entry name" value="ADP-ribosylation"/>
    <property type="match status" value="1"/>
</dbReference>
<dbReference type="Proteomes" id="UP000247591">
    <property type="component" value="Unassembled WGS sequence"/>
</dbReference>
<evidence type="ECO:0000313" key="1">
    <source>
        <dbReference type="EMBL" id="PYE21131.1"/>
    </source>
</evidence>
<name>A0A318RTW5_WILLI</name>
<dbReference type="Pfam" id="PF06108">
    <property type="entry name" value="DUF952"/>
    <property type="match status" value="1"/>
</dbReference>
<dbReference type="AlphaFoldDB" id="A0A318RTW5"/>
<proteinExistence type="predicted"/>
<dbReference type="InterPro" id="IPR009297">
    <property type="entry name" value="DUF952"/>
</dbReference>
<dbReference type="RefSeq" id="WP_110467800.1">
    <property type="nucleotide sequence ID" value="NZ_QJSP01000001.1"/>
</dbReference>
<evidence type="ECO:0000313" key="2">
    <source>
        <dbReference type="Proteomes" id="UP000247591"/>
    </source>
</evidence>
<dbReference type="OrthoDB" id="5638018at2"/>
<accession>A0A318RTW5</accession>
<keyword evidence="2" id="KW-1185">Reference proteome</keyword>
<sequence length="117" mass="12866">MSGDVHLVHLCSISDWLEARTTGSIEPASLQTQGFVHLSERKQVHIPANLLYRDQADLVLLSIDPLRVGAEIVWEDGDPPDPAGLQFPHLYGALPTGAVVGVQRYDMDDSGRFPQLH</sequence>
<protein>
    <submittedName>
        <fullName evidence="1">Uncharacterized protein (DUF952 family)</fullName>
    </submittedName>
</protein>
<organism evidence="1 2">
    <name type="scientific">Williamsia limnetica</name>
    <dbReference type="NCBI Taxonomy" id="882452"/>
    <lineage>
        <taxon>Bacteria</taxon>
        <taxon>Bacillati</taxon>
        <taxon>Actinomycetota</taxon>
        <taxon>Actinomycetes</taxon>
        <taxon>Mycobacteriales</taxon>
        <taxon>Nocardiaceae</taxon>
        <taxon>Williamsia</taxon>
    </lineage>
</organism>
<dbReference type="Gene3D" id="3.20.170.20">
    <property type="entry name" value="Protein of unknown function DUF952"/>
    <property type="match status" value="1"/>
</dbReference>
<dbReference type="EMBL" id="QJSP01000001">
    <property type="protein sequence ID" value="PYE21131.1"/>
    <property type="molecule type" value="Genomic_DNA"/>
</dbReference>
<dbReference type="PANTHER" id="PTHR34129:SF1">
    <property type="entry name" value="DUF952 DOMAIN-CONTAINING PROTEIN"/>
    <property type="match status" value="1"/>
</dbReference>